<dbReference type="Proteomes" id="UP000077173">
    <property type="component" value="Unassembled WGS sequence"/>
</dbReference>
<name>A0A176Z3V3_9BRAD</name>
<organism evidence="1 2">
    <name type="scientific">Bradyrhizobium neotropicale</name>
    <dbReference type="NCBI Taxonomy" id="1497615"/>
    <lineage>
        <taxon>Bacteria</taxon>
        <taxon>Pseudomonadati</taxon>
        <taxon>Pseudomonadota</taxon>
        <taxon>Alphaproteobacteria</taxon>
        <taxon>Hyphomicrobiales</taxon>
        <taxon>Nitrobacteraceae</taxon>
        <taxon>Bradyrhizobium</taxon>
    </lineage>
</organism>
<evidence type="ECO:0000313" key="1">
    <source>
        <dbReference type="EMBL" id="OAF14123.1"/>
    </source>
</evidence>
<dbReference type="AlphaFoldDB" id="A0A176Z3V3"/>
<protein>
    <recommendedName>
        <fullName evidence="3">Phage tail assembly protein</fullName>
    </recommendedName>
</protein>
<evidence type="ECO:0000313" key="2">
    <source>
        <dbReference type="Proteomes" id="UP000077173"/>
    </source>
</evidence>
<dbReference type="EMBL" id="LSEF01000071">
    <property type="protein sequence ID" value="OAF14123.1"/>
    <property type="molecule type" value="Genomic_DNA"/>
</dbReference>
<gene>
    <name evidence="1" type="ORF">AXW67_00570</name>
</gene>
<dbReference type="GeneID" id="32581787"/>
<comment type="caution">
    <text evidence="1">The sequence shown here is derived from an EMBL/GenBank/DDBJ whole genome shotgun (WGS) entry which is preliminary data.</text>
</comment>
<dbReference type="RefSeq" id="WP_063679810.1">
    <property type="nucleotide sequence ID" value="NZ_LSEF01000071.1"/>
</dbReference>
<evidence type="ECO:0008006" key="3">
    <source>
        <dbReference type="Google" id="ProtNLM"/>
    </source>
</evidence>
<proteinExistence type="predicted"/>
<accession>A0A176Z3V3</accession>
<sequence>MTTATFKLSSPLKTHDGVVNELNLRTPKARLIVKHGDPFTIRPVKNDKGETESHEYVYDNKSMLQFAADMTGVDDLILSDLSVSDFMRLRGAITNIILELVPDKNPSEQPGI</sequence>
<reference evidence="1 2" key="1">
    <citation type="submission" date="2016-02" db="EMBL/GenBank/DDBJ databases">
        <title>Draft genome sequence of the strain BR 10247T Bradyrhizobium neotropicale isolated from nodules of Centrolobium paraense.</title>
        <authorList>
            <person name="Simoes-Araujo J.L."/>
            <person name="Barauna A.C."/>
            <person name="Silva K."/>
            <person name="Zilli J.E."/>
        </authorList>
    </citation>
    <scope>NUCLEOTIDE SEQUENCE [LARGE SCALE GENOMIC DNA]</scope>
    <source>
        <strain evidence="1 2">BR 10247</strain>
    </source>
</reference>
<keyword evidence="2" id="KW-1185">Reference proteome</keyword>